<proteinExistence type="predicted"/>
<accession>A0ABR3KV80</accession>
<dbReference type="EMBL" id="JBEUSY010000169">
    <property type="protein sequence ID" value="KAL1243596.1"/>
    <property type="molecule type" value="Genomic_DNA"/>
</dbReference>
<gene>
    <name evidence="1" type="ORF">TSPI_00378</name>
</gene>
<dbReference type="Proteomes" id="UP001558632">
    <property type="component" value="Unassembled WGS sequence"/>
</dbReference>
<organism evidence="1 2">
    <name type="scientific">Trichinella spiralis</name>
    <name type="common">Trichina worm</name>
    <dbReference type="NCBI Taxonomy" id="6334"/>
    <lineage>
        <taxon>Eukaryota</taxon>
        <taxon>Metazoa</taxon>
        <taxon>Ecdysozoa</taxon>
        <taxon>Nematoda</taxon>
        <taxon>Enoplea</taxon>
        <taxon>Dorylaimia</taxon>
        <taxon>Trichinellida</taxon>
        <taxon>Trichinellidae</taxon>
        <taxon>Trichinella</taxon>
    </lineage>
</organism>
<evidence type="ECO:0000313" key="1">
    <source>
        <dbReference type="EMBL" id="KAL1243596.1"/>
    </source>
</evidence>
<protein>
    <submittedName>
        <fullName evidence="1">Oxygen-dependent choline dehydrogenase</fullName>
    </submittedName>
</protein>
<comment type="caution">
    <text evidence="1">The sequence shown here is derived from an EMBL/GenBank/DDBJ whole genome shotgun (WGS) entry which is preliminary data.</text>
</comment>
<evidence type="ECO:0000313" key="2">
    <source>
        <dbReference type="Proteomes" id="UP001558632"/>
    </source>
</evidence>
<name>A0ABR3KV80_TRISP</name>
<reference evidence="1 2" key="1">
    <citation type="submission" date="2024-07" db="EMBL/GenBank/DDBJ databases">
        <title>Enhanced genomic and transcriptomic resources for Trichinella pseudospiralis and T. spiralis underpin the discovery of pronounced molecular differences between stages and species.</title>
        <authorList>
            <person name="Pasi K.K."/>
            <person name="La Rosa G."/>
            <person name="Gomez-Morales M.A."/>
            <person name="Tosini F."/>
            <person name="Sumanam S."/>
            <person name="Young N.D."/>
            <person name="Chang B.C."/>
            <person name="Robin G.B."/>
        </authorList>
    </citation>
    <scope>NUCLEOTIDE SEQUENCE [LARGE SCALE GENOMIC DNA]</scope>
    <source>
        <strain evidence="1">ISS534</strain>
    </source>
</reference>
<keyword evidence="2" id="KW-1185">Reference proteome</keyword>
<sequence length="80" mass="8959">MFSFFALTNQNHRQNAQASYNLLARAQSNFSCCSRLPALCINAPAISPQRGREASSSGSKIHTLDRFAFYNSLTVIWQEC</sequence>